<dbReference type="GO" id="GO:0000793">
    <property type="term" value="C:condensed chromosome"/>
    <property type="evidence" value="ECO:0000318"/>
    <property type="project" value="GO_Central"/>
</dbReference>
<name>F0ZE90_DICPU</name>
<proteinExistence type="predicted"/>
<dbReference type="STRING" id="5786.F0ZE90"/>
<keyword evidence="3" id="KW-1185">Reference proteome</keyword>
<dbReference type="eggNOG" id="KOG2025">
    <property type="taxonomic scope" value="Eukaryota"/>
</dbReference>
<reference evidence="3" key="1">
    <citation type="journal article" date="2011" name="Genome Biol.">
        <title>Comparative genomics of the social amoebae Dictyostelium discoideum and Dictyostelium purpureum.</title>
        <authorList>
            <consortium name="US DOE Joint Genome Institute (JGI-PGF)"/>
            <person name="Sucgang R."/>
            <person name="Kuo A."/>
            <person name="Tian X."/>
            <person name="Salerno W."/>
            <person name="Parikh A."/>
            <person name="Feasley C.L."/>
            <person name="Dalin E."/>
            <person name="Tu H."/>
            <person name="Huang E."/>
            <person name="Barry K."/>
            <person name="Lindquist E."/>
            <person name="Shapiro H."/>
            <person name="Bruce D."/>
            <person name="Schmutz J."/>
            <person name="Salamov A."/>
            <person name="Fey P."/>
            <person name="Gaudet P."/>
            <person name="Anjard C."/>
            <person name="Babu M.M."/>
            <person name="Basu S."/>
            <person name="Bushmanova Y."/>
            <person name="van der Wel H."/>
            <person name="Katoh-Kurasawa M."/>
            <person name="Dinh C."/>
            <person name="Coutinho P.M."/>
            <person name="Saito T."/>
            <person name="Elias M."/>
            <person name="Schaap P."/>
            <person name="Kay R.R."/>
            <person name="Henrissat B."/>
            <person name="Eichinger L."/>
            <person name="Rivero F."/>
            <person name="Putnam N.H."/>
            <person name="West C.M."/>
            <person name="Loomis W.F."/>
            <person name="Chisholm R.L."/>
            <person name="Shaulsky G."/>
            <person name="Strassmann J.E."/>
            <person name="Queller D.C."/>
            <person name="Kuspa A."/>
            <person name="Grigoriev I.V."/>
        </authorList>
    </citation>
    <scope>NUCLEOTIDE SEQUENCE [LARGE SCALE GENOMIC DNA]</scope>
    <source>
        <strain evidence="3">QSDP1</strain>
    </source>
</reference>
<organism evidence="2 3">
    <name type="scientific">Dictyostelium purpureum</name>
    <name type="common">Slime mold</name>
    <dbReference type="NCBI Taxonomy" id="5786"/>
    <lineage>
        <taxon>Eukaryota</taxon>
        <taxon>Amoebozoa</taxon>
        <taxon>Evosea</taxon>
        <taxon>Eumycetozoa</taxon>
        <taxon>Dictyostelia</taxon>
        <taxon>Dictyosteliales</taxon>
        <taxon>Dictyosteliaceae</taxon>
        <taxon>Dictyostelium</taxon>
    </lineage>
</organism>
<dbReference type="Proteomes" id="UP000001064">
    <property type="component" value="Unassembled WGS sequence"/>
</dbReference>
<dbReference type="GeneID" id="10499225"/>
<protein>
    <recommendedName>
        <fullName evidence="4">Nuclear condensin complex subunit 3 C-terminal domain-containing protein</fullName>
    </recommendedName>
</protein>
<evidence type="ECO:0000256" key="1">
    <source>
        <dbReference type="SAM" id="MobiDB-lite"/>
    </source>
</evidence>
<feature type="region of interest" description="Disordered" evidence="1">
    <location>
        <begin position="55"/>
        <end position="78"/>
    </location>
</feature>
<dbReference type="InParanoid" id="F0ZE90"/>
<evidence type="ECO:0000313" key="2">
    <source>
        <dbReference type="EMBL" id="EGC37712.1"/>
    </source>
</evidence>
<feature type="compositionally biased region" description="Acidic residues" evidence="1">
    <location>
        <begin position="1209"/>
        <end position="1219"/>
    </location>
</feature>
<feature type="region of interest" description="Disordered" evidence="1">
    <location>
        <begin position="1125"/>
        <end position="1238"/>
    </location>
</feature>
<dbReference type="InterPro" id="IPR016024">
    <property type="entry name" value="ARM-type_fold"/>
</dbReference>
<gene>
    <name evidence="2" type="ORF">DICPUDRAFT_76655</name>
</gene>
<dbReference type="GO" id="GO:0007076">
    <property type="term" value="P:mitotic chromosome condensation"/>
    <property type="evidence" value="ECO:0000318"/>
    <property type="project" value="GO_Central"/>
</dbReference>
<dbReference type="KEGG" id="dpp:DICPUDRAFT_76655"/>
<dbReference type="OrthoDB" id="27187at2759"/>
<evidence type="ECO:0000313" key="3">
    <source>
        <dbReference type="Proteomes" id="UP000001064"/>
    </source>
</evidence>
<dbReference type="VEuPathDB" id="AmoebaDB:DICPUDRAFT_76655"/>
<accession>F0ZE90</accession>
<dbReference type="RefSeq" id="XP_003285733.1">
    <property type="nucleotide sequence ID" value="XM_003285685.1"/>
</dbReference>
<feature type="compositionally biased region" description="Low complexity" evidence="1">
    <location>
        <begin position="1220"/>
        <end position="1238"/>
    </location>
</feature>
<feature type="compositionally biased region" description="Acidic residues" evidence="1">
    <location>
        <begin position="1168"/>
        <end position="1177"/>
    </location>
</feature>
<dbReference type="AlphaFoldDB" id="F0ZE90"/>
<dbReference type="SUPFAM" id="SSF48371">
    <property type="entry name" value="ARM repeat"/>
    <property type="match status" value="1"/>
</dbReference>
<sequence length="1238" mass="143493">MPPLNNSNKTGVTTSRGRKKVVATNNNIDNKENEYNDENSDANIIKTVLKPTTRKVTTATRKPAATKRKTAPIVPPPNTDILEVDSNSLHNKIKIIFEDNLNEKSSIKESLNELNKLYKSIDSNEELESIVFRIIDLVLLDSNNMKFLNLLIPFITNQLVNNNNNNNNQIFFNNITNHLIERSNSKNIPIRIKTIHLIQLIISNFKEIHQPIKETIIINLINCLLNKSNDLNYKVRLQSIYSISAIQNYLNNIFLNNNNIKSNNIIELNCLVNSRLVEMLKSDKSIEIKTLVLKTIKSIDKESTLVILESTLESCLPVRRESFSTISRVINFDDISAEKRIDLLYNGLQDIDKLVKESCSKMLIENWLEISSSNNILIFLKNLNVCLENEKKIELILFEIFSKGRFDIDKCTNYKLVNLSKEESIHLRCLVQFLKKQKKNRNDSSGGDDDQDIFESILSSTITEFTSILLHYLSIDEKRKIGYTYEEILNEMTEIKVGNGGNDSNNSDNENEEKEDANYYNDEDLTFIQTQLISLSHYLDFSDEAGRLFLSDITQKLLLSTFLNDIHLTPLMELLFILHSNDHRKYLSIVRTSLEKVLETRPDVSSIYEIENEITQVKNEVDYYTKKRKFFKDKLKNSNNPHFDEKCNQKLLQYKQNLVQSVSKYNEIIEEYNSLILFEEKFWIKLSFILNNFIKKINGSLNSEIYSMTSPYFKLITENCVNDIENPLIIKISIENIILQSLLTRSDLLGNCKILLNVLNNDSDGNNDQDDQEKLNIYLLSIQGLFDILLWYGSNLNKKKEEEEGEEEENEEDNLNDEEIISFKFVFNQLLHLLKSLENDSVEFFGKFEIELKLIEGFSKLLYNQVYFESVTDLYNNSNGINSKQFSIEKYKSIFSVLVGIYFNPLHKEKPIQLFLVSFFSLLVKLPNPSNKERERERDYAFILELFEESFISSLQILLKNSGVASTPNLVKFYQYFIQNILNNQLKLTNNENTEDKEQHQIDNNQMELKINEIYYTLLFNLSLEIISDPVSNKYHCKLFSLFQLNQSLVSEELVQRLLFLSEKMQKEITVKTYNNQLIKYHKYLKSLVSNDNESTSSLNQDDKIKLLETLIQYKKNIHVPLNTLSRRNSTRKSSLKKPKVSDIEDESSESEIENESESEISQIASDNENEEYENNDTENVLDISTLSISKEKTSNLKSNKKNSKIFDSESEEISEDESNLSSQSSTSESESSQESSD</sequence>
<dbReference type="OMA" id="NIRIWET"/>
<dbReference type="InterPro" id="IPR027165">
    <property type="entry name" value="CND3"/>
</dbReference>
<dbReference type="FunCoup" id="F0ZE90">
    <property type="interactions" value="6"/>
</dbReference>
<dbReference type="PANTHER" id="PTHR14418">
    <property type="entry name" value="CONDENSIN COMPLEX SUBUNIT 3-RELATED"/>
    <property type="match status" value="1"/>
</dbReference>
<dbReference type="GO" id="GO:0000796">
    <property type="term" value="C:condensin complex"/>
    <property type="evidence" value="ECO:0007669"/>
    <property type="project" value="InterPro"/>
</dbReference>
<feature type="compositionally biased region" description="Basic residues" evidence="1">
    <location>
        <begin position="1129"/>
        <end position="1139"/>
    </location>
</feature>
<dbReference type="EMBL" id="GL870992">
    <property type="protein sequence ID" value="EGC37712.1"/>
    <property type="molecule type" value="Genomic_DNA"/>
</dbReference>
<evidence type="ECO:0008006" key="4">
    <source>
        <dbReference type="Google" id="ProtNLM"/>
    </source>
</evidence>
<feature type="region of interest" description="Disordered" evidence="1">
    <location>
        <begin position="496"/>
        <end position="515"/>
    </location>
</feature>
<feature type="compositionally biased region" description="Acidic residues" evidence="1">
    <location>
        <begin position="1144"/>
        <end position="1159"/>
    </location>
</feature>
<dbReference type="PANTHER" id="PTHR14418:SF14">
    <property type="entry name" value="NUCLEAR CONDENSIN COMPLEX SUBUNIT 3 C-TERMINAL DOMAIN-CONTAINING PROTEIN"/>
    <property type="match status" value="1"/>
</dbReference>